<gene>
    <name evidence="7" type="ORF">CCACVL1_28673</name>
</gene>
<protein>
    <submittedName>
        <fullName evidence="7">Phox/Bem1p</fullName>
    </submittedName>
</protein>
<dbReference type="AlphaFoldDB" id="A0A1R3G5N6"/>
<evidence type="ECO:0000313" key="7">
    <source>
        <dbReference type="EMBL" id="OMO53399.1"/>
    </source>
</evidence>
<sequence>MAIGKLIVVCLSGGKFTTNADGTLSYSGGDAHATSLTLDTKFDDFKSEIADMWKYDLHSLTIRYFLPNNKRTLITISSDKDIRRFLEFHEDSASADVYVITPTPPPPSDATSMPCSRSSHTMPNEPVSPVDAPSGFVPDEPASPVDAPLDSHPDAEDTMQHNTPGISSWMNCITGIGQTFNTRRELHDALDKFSLAHGFLYTLKNSDGRRFCARCKADGCPWFFIAPKLSTTKLFRIKKMNDTHTCGVGSKRRHASRKLVASIVKEKLRDTPTYKPQEMIDDIRRDLGIELNYAQAYGGIAAALEELQGSHRKAYNQLPLLCEKILETNPGSAAVLNTKEDSSFHRIFVAFRASLHGFQNGCRPLLFLDCVPLKSKYREELFTAAALDGNDGIFLVAFAIVDVLSDDNWHWFLEQLKTVLSTSLEITFVAGMNKELSESLGSIFPNCFHGYCLHQLTESLKNKFKGSFTQEVVRVLISEFHGATHAPTAEGFKKCIETIKNISHEAYEWVLQNEPEHWANAFFKGLRYNHLKSSVAESFYEWVSDLPAMPITQVIETTRRKMMEFIYTCKMDSDRWSSRLTPKAEENLQRSLVNSRSLEVIFSPGSIFKVRDNLGIINIVSLDNWDCSCREWQINGLPCSHAAAAIELVGKNVYDYCYRYFTTEAFRVTYSESINPIPALDVSIQRESSSVHVHPPCIPRLNSSSLLRSRQLLNSFSLLWHEHDELCLYTAMAAKKIIAICQSGGDFVTNKDGSLSYNGGEAYAIDIDHQTRLSDFKSEIAEMFNFSSDNMSIKYFLPGNKKTLITISKDKDLQRMLNFLSDSATVDVFIISEEAAARNVSNLPASRSSRTTVSEAAVPMVAPVGAAVEMTNAIDQVDMDIPDDFPLDCTPISIVDEKNHHRAAQQWENTITGVDQRFSSFSEFREALHKYSIAHGFAYRDLKGQFSHEARRFMINDFYAAAHAPKLEGFQRSAENIKGISPEAYNWVIQSEPEHWANAFFGGARYNHMTSNFGQPFYSWVSEAHELPITQMIDVLRGKMMESIYKHRVDSNQWMTRLTPCNEEKLQKETEMARSLQVLLTHGSIFEVRGESIDIVDIDHWDCSCKGWQLTGLPCCHAIAVFECIGRSPYDYCSRYFTTESFRLTYAESIHPVPNVDKPAQDESPEAAVTVTPPPTKRPPGRPKMKQAESVDIIKRQLQCSKCKGLGHNKKTCKEL</sequence>
<evidence type="ECO:0000256" key="1">
    <source>
        <dbReference type="ARBA" id="ARBA00022723"/>
    </source>
</evidence>
<evidence type="ECO:0000256" key="2">
    <source>
        <dbReference type="ARBA" id="ARBA00022771"/>
    </source>
</evidence>
<dbReference type="Proteomes" id="UP000188268">
    <property type="component" value="Unassembled WGS sequence"/>
</dbReference>
<dbReference type="EMBL" id="AWWV01015188">
    <property type="protein sequence ID" value="OMO53399.1"/>
    <property type="molecule type" value="Genomic_DNA"/>
</dbReference>
<dbReference type="GO" id="GO:0008270">
    <property type="term" value="F:zinc ion binding"/>
    <property type="evidence" value="ECO:0007669"/>
    <property type="project" value="UniProtKB-KW"/>
</dbReference>
<dbReference type="InterPro" id="IPR018289">
    <property type="entry name" value="MULE_transposase_dom"/>
</dbReference>
<accession>A0A1R3G5N6</accession>
<dbReference type="InterPro" id="IPR007527">
    <property type="entry name" value="Znf_SWIM"/>
</dbReference>
<feature type="domain" description="SWIM-type" evidence="6">
    <location>
        <begin position="1094"/>
        <end position="1126"/>
    </location>
</feature>
<dbReference type="STRING" id="210143.A0A1R3G5N6"/>
<dbReference type="SMART" id="SM00666">
    <property type="entry name" value="PB1"/>
    <property type="match status" value="2"/>
</dbReference>
<keyword evidence="1" id="KW-0479">Metal-binding</keyword>
<dbReference type="OMA" id="PVDMIHC"/>
<dbReference type="Pfam" id="PF03108">
    <property type="entry name" value="DBD_Tnp_Mut"/>
    <property type="match status" value="1"/>
</dbReference>
<dbReference type="SUPFAM" id="SSF54277">
    <property type="entry name" value="CAD &amp; PB1 domains"/>
    <property type="match status" value="1"/>
</dbReference>
<name>A0A1R3G5N6_COCAP</name>
<dbReference type="InterPro" id="IPR004332">
    <property type="entry name" value="Transposase_MuDR"/>
</dbReference>
<dbReference type="Pfam" id="PF10551">
    <property type="entry name" value="MULE"/>
    <property type="match status" value="1"/>
</dbReference>
<comment type="caution">
    <text evidence="7">The sequence shown here is derived from an EMBL/GenBank/DDBJ whole genome shotgun (WGS) entry which is preliminary data.</text>
</comment>
<dbReference type="OrthoDB" id="125347at2759"/>
<evidence type="ECO:0000259" key="6">
    <source>
        <dbReference type="PROSITE" id="PS50966"/>
    </source>
</evidence>
<evidence type="ECO:0000313" key="8">
    <source>
        <dbReference type="Proteomes" id="UP000188268"/>
    </source>
</evidence>
<evidence type="ECO:0000256" key="5">
    <source>
        <dbReference type="SAM" id="MobiDB-lite"/>
    </source>
</evidence>
<dbReference type="SMART" id="SM00575">
    <property type="entry name" value="ZnF_PMZ"/>
    <property type="match status" value="2"/>
</dbReference>
<feature type="region of interest" description="Disordered" evidence="5">
    <location>
        <begin position="1154"/>
        <end position="1188"/>
    </location>
</feature>
<keyword evidence="2 4" id="KW-0863">Zinc-finger</keyword>
<dbReference type="PANTHER" id="PTHR31973">
    <property type="entry name" value="POLYPROTEIN, PUTATIVE-RELATED"/>
    <property type="match status" value="1"/>
</dbReference>
<keyword evidence="3" id="KW-0862">Zinc</keyword>
<dbReference type="Gramene" id="OMO53399">
    <property type="protein sequence ID" value="OMO53399"/>
    <property type="gene ID" value="CCACVL1_28673"/>
</dbReference>
<organism evidence="7 8">
    <name type="scientific">Corchorus capsularis</name>
    <name type="common">Jute</name>
    <dbReference type="NCBI Taxonomy" id="210143"/>
    <lineage>
        <taxon>Eukaryota</taxon>
        <taxon>Viridiplantae</taxon>
        <taxon>Streptophyta</taxon>
        <taxon>Embryophyta</taxon>
        <taxon>Tracheophyta</taxon>
        <taxon>Spermatophyta</taxon>
        <taxon>Magnoliopsida</taxon>
        <taxon>eudicotyledons</taxon>
        <taxon>Gunneridae</taxon>
        <taxon>Pentapetalae</taxon>
        <taxon>rosids</taxon>
        <taxon>malvids</taxon>
        <taxon>Malvales</taxon>
        <taxon>Malvaceae</taxon>
        <taxon>Grewioideae</taxon>
        <taxon>Apeibeae</taxon>
        <taxon>Corchorus</taxon>
    </lineage>
</organism>
<keyword evidence="8" id="KW-1185">Reference proteome</keyword>
<proteinExistence type="predicted"/>
<dbReference type="PANTHER" id="PTHR31973:SF122">
    <property type="match status" value="1"/>
</dbReference>
<evidence type="ECO:0000256" key="4">
    <source>
        <dbReference type="PROSITE-ProRule" id="PRU00325"/>
    </source>
</evidence>
<dbReference type="PROSITE" id="PS50966">
    <property type="entry name" value="ZF_SWIM"/>
    <property type="match status" value="2"/>
</dbReference>
<evidence type="ECO:0000256" key="3">
    <source>
        <dbReference type="ARBA" id="ARBA00022833"/>
    </source>
</evidence>
<dbReference type="Pfam" id="PF00564">
    <property type="entry name" value="PB1"/>
    <property type="match status" value="2"/>
</dbReference>
<feature type="compositionally biased region" description="Polar residues" evidence="5">
    <location>
        <begin position="109"/>
        <end position="122"/>
    </location>
</feature>
<reference evidence="7 8" key="1">
    <citation type="submission" date="2013-09" db="EMBL/GenBank/DDBJ databases">
        <title>Corchorus capsularis genome sequencing.</title>
        <authorList>
            <person name="Alam M."/>
            <person name="Haque M.S."/>
            <person name="Islam M.S."/>
            <person name="Emdad E.M."/>
            <person name="Islam M.M."/>
            <person name="Ahmed B."/>
            <person name="Halim A."/>
            <person name="Hossen Q.M.M."/>
            <person name="Hossain M.Z."/>
            <person name="Ahmed R."/>
            <person name="Khan M.M."/>
            <person name="Islam R."/>
            <person name="Rashid M.M."/>
            <person name="Khan S.A."/>
            <person name="Rahman M.S."/>
            <person name="Alam M."/>
        </authorList>
    </citation>
    <scope>NUCLEOTIDE SEQUENCE [LARGE SCALE GENOMIC DNA]</scope>
    <source>
        <strain evidence="8">cv. CVL-1</strain>
        <tissue evidence="7">Whole seedling</tissue>
    </source>
</reference>
<dbReference type="InterPro" id="IPR006564">
    <property type="entry name" value="Znf_PMZ"/>
</dbReference>
<feature type="region of interest" description="Disordered" evidence="5">
    <location>
        <begin position="103"/>
        <end position="155"/>
    </location>
</feature>
<feature type="domain" description="SWIM-type" evidence="6">
    <location>
        <begin position="618"/>
        <end position="650"/>
    </location>
</feature>
<dbReference type="Pfam" id="PF04434">
    <property type="entry name" value="SWIM"/>
    <property type="match status" value="2"/>
</dbReference>
<dbReference type="InterPro" id="IPR000270">
    <property type="entry name" value="PB1_dom"/>
</dbReference>